<dbReference type="Proteomes" id="UP000719766">
    <property type="component" value="Unassembled WGS sequence"/>
</dbReference>
<feature type="region of interest" description="Disordered" evidence="1">
    <location>
        <begin position="108"/>
        <end position="143"/>
    </location>
</feature>
<accession>A0A9P7APV6</accession>
<evidence type="ECO:0000256" key="1">
    <source>
        <dbReference type="SAM" id="MobiDB-lite"/>
    </source>
</evidence>
<sequence length="152" mass="16523">MCPIPRPLPTRDPHAHLRFLRKLFSSSRTDAVCTDEPPNPLDFPATFPLPRALPKHGDNARHTPVPRTTQSSAISTSSNLKSRLHRLSTHASPTIVDVPLAPGRLRYAAAGAPGPEDDLIRDEDYVPPPNAGSRPGTVNSGQHGRSRLCFCL</sequence>
<name>A0A9P7APV6_9AGAM</name>
<comment type="caution">
    <text evidence="2">The sequence shown here is derived from an EMBL/GenBank/DDBJ whole genome shotgun (WGS) entry which is preliminary data.</text>
</comment>
<feature type="compositionally biased region" description="Polar residues" evidence="1">
    <location>
        <begin position="66"/>
        <end position="81"/>
    </location>
</feature>
<dbReference type="RefSeq" id="XP_041160261.1">
    <property type="nucleotide sequence ID" value="XM_041310661.1"/>
</dbReference>
<organism evidence="2 3">
    <name type="scientific">Suillus plorans</name>
    <dbReference type="NCBI Taxonomy" id="116603"/>
    <lineage>
        <taxon>Eukaryota</taxon>
        <taxon>Fungi</taxon>
        <taxon>Dikarya</taxon>
        <taxon>Basidiomycota</taxon>
        <taxon>Agaricomycotina</taxon>
        <taxon>Agaricomycetes</taxon>
        <taxon>Agaricomycetidae</taxon>
        <taxon>Boletales</taxon>
        <taxon>Suillineae</taxon>
        <taxon>Suillaceae</taxon>
        <taxon>Suillus</taxon>
    </lineage>
</organism>
<proteinExistence type="predicted"/>
<dbReference type="EMBL" id="JABBWE010000028">
    <property type="protein sequence ID" value="KAG1793956.1"/>
    <property type="molecule type" value="Genomic_DNA"/>
</dbReference>
<protein>
    <submittedName>
        <fullName evidence="2">Uncharacterized protein</fullName>
    </submittedName>
</protein>
<dbReference type="GeneID" id="64604425"/>
<reference evidence="2" key="1">
    <citation type="journal article" date="2020" name="New Phytol.">
        <title>Comparative genomics reveals dynamic genome evolution in host specialist ectomycorrhizal fungi.</title>
        <authorList>
            <person name="Lofgren L.A."/>
            <person name="Nguyen N.H."/>
            <person name="Vilgalys R."/>
            <person name="Ruytinx J."/>
            <person name="Liao H.L."/>
            <person name="Branco S."/>
            <person name="Kuo A."/>
            <person name="LaButti K."/>
            <person name="Lipzen A."/>
            <person name="Andreopoulos W."/>
            <person name="Pangilinan J."/>
            <person name="Riley R."/>
            <person name="Hundley H."/>
            <person name="Na H."/>
            <person name="Barry K."/>
            <person name="Grigoriev I.V."/>
            <person name="Stajich J.E."/>
            <person name="Kennedy P.G."/>
        </authorList>
    </citation>
    <scope>NUCLEOTIDE SEQUENCE</scope>
    <source>
        <strain evidence="2">S12</strain>
    </source>
</reference>
<gene>
    <name evidence="2" type="ORF">HD556DRAFT_457553</name>
</gene>
<dbReference type="AlphaFoldDB" id="A0A9P7APV6"/>
<evidence type="ECO:0000313" key="2">
    <source>
        <dbReference type="EMBL" id="KAG1793956.1"/>
    </source>
</evidence>
<keyword evidence="3" id="KW-1185">Reference proteome</keyword>
<feature type="region of interest" description="Disordered" evidence="1">
    <location>
        <begin position="46"/>
        <end position="88"/>
    </location>
</feature>
<dbReference type="OrthoDB" id="2687017at2759"/>
<evidence type="ECO:0000313" key="3">
    <source>
        <dbReference type="Proteomes" id="UP000719766"/>
    </source>
</evidence>